<keyword evidence="2" id="KW-0813">Transport</keyword>
<evidence type="ECO:0000313" key="11">
    <source>
        <dbReference type="Proteomes" id="UP000315498"/>
    </source>
</evidence>
<evidence type="ECO:0000256" key="8">
    <source>
        <dbReference type="ARBA" id="ARBA00023136"/>
    </source>
</evidence>
<keyword evidence="8 9" id="KW-0472">Membrane</keyword>
<proteinExistence type="predicted"/>
<name>A0A520MWA8_9GAMM</name>
<dbReference type="Gene3D" id="1.20.5.3310">
    <property type="match status" value="1"/>
</dbReference>
<dbReference type="GO" id="GO:0008320">
    <property type="term" value="F:protein transmembrane transporter activity"/>
    <property type="evidence" value="ECO:0007669"/>
    <property type="project" value="InterPro"/>
</dbReference>
<evidence type="ECO:0000256" key="2">
    <source>
        <dbReference type="ARBA" id="ARBA00022448"/>
    </source>
</evidence>
<protein>
    <submittedName>
        <fullName evidence="10">Twin-arginine translocase subunit TatB</fullName>
    </submittedName>
</protein>
<dbReference type="EMBL" id="SHBG01000003">
    <property type="protein sequence ID" value="RZO25503.1"/>
    <property type="molecule type" value="Genomic_DNA"/>
</dbReference>
<keyword evidence="5" id="KW-0653">Protein transport</keyword>
<comment type="subcellular location">
    <subcellularLocation>
        <location evidence="1">Membrane</location>
        <topology evidence="1">Single-pass membrane protein</topology>
    </subcellularLocation>
</comment>
<dbReference type="NCBIfam" id="TIGR01410">
    <property type="entry name" value="tatB"/>
    <property type="match status" value="1"/>
</dbReference>
<evidence type="ECO:0000256" key="6">
    <source>
        <dbReference type="ARBA" id="ARBA00022989"/>
    </source>
</evidence>
<feature type="transmembrane region" description="Helical" evidence="9">
    <location>
        <begin position="6"/>
        <end position="25"/>
    </location>
</feature>
<keyword evidence="4 9" id="KW-0812">Transmembrane</keyword>
<dbReference type="GO" id="GO:0043953">
    <property type="term" value="P:protein transport by the Tat complex"/>
    <property type="evidence" value="ECO:0007669"/>
    <property type="project" value="InterPro"/>
</dbReference>
<dbReference type="PANTHER" id="PTHR33162:SF1">
    <property type="entry name" value="SEC-INDEPENDENT PROTEIN TRANSLOCASE PROTEIN TATA, CHLOROPLASTIC"/>
    <property type="match status" value="1"/>
</dbReference>
<evidence type="ECO:0000256" key="4">
    <source>
        <dbReference type="ARBA" id="ARBA00022692"/>
    </source>
</evidence>
<dbReference type="Proteomes" id="UP000315498">
    <property type="component" value="Unassembled WGS sequence"/>
</dbReference>
<sequence length="81" mass="9511">MFQIGFLEILIILILGLIIIGPKRLPDVVKAFLRLYKKMENKLSSFKKEIEEDIGADELRKDVFNELRMEELEKTKKSNDD</sequence>
<dbReference type="InterPro" id="IPR003369">
    <property type="entry name" value="TatA/B/E"/>
</dbReference>
<keyword evidence="3" id="KW-1003">Cell membrane</keyword>
<accession>A0A520MWA8</accession>
<reference evidence="10 11" key="1">
    <citation type="submission" date="2019-02" db="EMBL/GenBank/DDBJ databases">
        <title>Prokaryotic population dynamics and viral predation in marine succession experiment using metagenomics: the confinement effect.</title>
        <authorList>
            <person name="Haro-Moreno J.M."/>
            <person name="Rodriguez-Valera F."/>
            <person name="Lopez-Perez M."/>
        </authorList>
    </citation>
    <scope>NUCLEOTIDE SEQUENCE [LARGE SCALE GENOMIC DNA]</scope>
    <source>
        <strain evidence="10">MED-G161</strain>
    </source>
</reference>
<evidence type="ECO:0000256" key="5">
    <source>
        <dbReference type="ARBA" id="ARBA00022927"/>
    </source>
</evidence>
<evidence type="ECO:0000256" key="9">
    <source>
        <dbReference type="SAM" id="Phobius"/>
    </source>
</evidence>
<dbReference type="InterPro" id="IPR018448">
    <property type="entry name" value="TatB"/>
</dbReference>
<organism evidence="10 11">
    <name type="scientific">SAR86 cluster bacterium</name>
    <dbReference type="NCBI Taxonomy" id="2030880"/>
    <lineage>
        <taxon>Bacteria</taxon>
        <taxon>Pseudomonadati</taxon>
        <taxon>Pseudomonadota</taxon>
        <taxon>Gammaproteobacteria</taxon>
        <taxon>SAR86 cluster</taxon>
    </lineage>
</organism>
<dbReference type="AlphaFoldDB" id="A0A520MWA8"/>
<dbReference type="Pfam" id="PF02416">
    <property type="entry name" value="TatA_B_E"/>
    <property type="match status" value="1"/>
</dbReference>
<keyword evidence="7" id="KW-0811">Translocation</keyword>
<keyword evidence="6 9" id="KW-1133">Transmembrane helix</keyword>
<evidence type="ECO:0000256" key="7">
    <source>
        <dbReference type="ARBA" id="ARBA00023010"/>
    </source>
</evidence>
<gene>
    <name evidence="10" type="primary">tatB</name>
    <name evidence="10" type="ORF">EVA94_00505</name>
</gene>
<comment type="caution">
    <text evidence="10">The sequence shown here is derived from an EMBL/GenBank/DDBJ whole genome shotgun (WGS) entry which is preliminary data.</text>
</comment>
<dbReference type="PRINTS" id="PR01506">
    <property type="entry name" value="TATBPROTEIN"/>
</dbReference>
<evidence type="ECO:0000256" key="1">
    <source>
        <dbReference type="ARBA" id="ARBA00004167"/>
    </source>
</evidence>
<dbReference type="GO" id="GO:0016020">
    <property type="term" value="C:membrane"/>
    <property type="evidence" value="ECO:0007669"/>
    <property type="project" value="UniProtKB-SubCell"/>
</dbReference>
<dbReference type="PANTHER" id="PTHR33162">
    <property type="entry name" value="SEC-INDEPENDENT PROTEIN TRANSLOCASE PROTEIN TATA, CHLOROPLASTIC"/>
    <property type="match status" value="1"/>
</dbReference>
<evidence type="ECO:0000256" key="3">
    <source>
        <dbReference type="ARBA" id="ARBA00022475"/>
    </source>
</evidence>
<evidence type="ECO:0000313" key="10">
    <source>
        <dbReference type="EMBL" id="RZO25503.1"/>
    </source>
</evidence>